<dbReference type="Ensembl" id="ENSCANT00000035422.1">
    <property type="protein sequence ID" value="ENSCANP00000012513.1"/>
    <property type="gene ID" value="ENSCANG00000029655.1"/>
</dbReference>
<accession>A0A2K5I7A7</accession>
<reference evidence="1" key="1">
    <citation type="submission" date="2025-08" db="UniProtKB">
        <authorList>
            <consortium name="Ensembl"/>
        </authorList>
    </citation>
    <scope>IDENTIFICATION</scope>
</reference>
<evidence type="ECO:0000313" key="1">
    <source>
        <dbReference type="Ensembl" id="ENSCANP00000012513.1"/>
    </source>
</evidence>
<organism evidence="1 2">
    <name type="scientific">Colobus angolensis palliatus</name>
    <name type="common">Peters' Angolan colobus</name>
    <dbReference type="NCBI Taxonomy" id="336983"/>
    <lineage>
        <taxon>Eukaryota</taxon>
        <taxon>Metazoa</taxon>
        <taxon>Chordata</taxon>
        <taxon>Craniata</taxon>
        <taxon>Vertebrata</taxon>
        <taxon>Euteleostomi</taxon>
        <taxon>Mammalia</taxon>
        <taxon>Eutheria</taxon>
        <taxon>Euarchontoglires</taxon>
        <taxon>Primates</taxon>
        <taxon>Haplorrhini</taxon>
        <taxon>Catarrhini</taxon>
        <taxon>Cercopithecidae</taxon>
        <taxon>Colobinae</taxon>
        <taxon>Colobus</taxon>
    </lineage>
</organism>
<proteinExistence type="predicted"/>
<protein>
    <submittedName>
        <fullName evidence="1">Uncharacterized protein</fullName>
    </submittedName>
</protein>
<sequence length="87" mass="9332">MSDPCYTSLPSLPVHLLGDKQGRPLLVYHPAHGGVLVHGGPAALSDSAAAHRPLPLHGHLALQQGLPPVLPRHQLPLPQWPDHGQRH</sequence>
<evidence type="ECO:0000313" key="2">
    <source>
        <dbReference type="Proteomes" id="UP000233080"/>
    </source>
</evidence>
<dbReference type="Proteomes" id="UP000233080">
    <property type="component" value="Unassembled WGS sequence"/>
</dbReference>
<reference evidence="1" key="2">
    <citation type="submission" date="2025-09" db="UniProtKB">
        <authorList>
            <consortium name="Ensembl"/>
        </authorList>
    </citation>
    <scope>IDENTIFICATION</scope>
</reference>
<dbReference type="AlphaFoldDB" id="A0A2K5I7A7"/>
<name>A0A2K5I7A7_COLAP</name>
<keyword evidence="2" id="KW-1185">Reference proteome</keyword>